<evidence type="ECO:0000256" key="11">
    <source>
        <dbReference type="ARBA" id="ARBA00060547"/>
    </source>
</evidence>
<comment type="pathway">
    <text evidence="11">Amino-acid degradation; L-tryptophan degradation via kynurenine pathway; L-kynurenine from L-tryptophan: step 2/2.</text>
</comment>
<dbReference type="Pfam" id="PF04199">
    <property type="entry name" value="Cyclase"/>
    <property type="match status" value="1"/>
</dbReference>
<dbReference type="InterPro" id="IPR037175">
    <property type="entry name" value="KFase_sf"/>
</dbReference>
<evidence type="ECO:0000256" key="5">
    <source>
        <dbReference type="ARBA" id="ARBA00014889"/>
    </source>
</evidence>
<evidence type="ECO:0000256" key="10">
    <source>
        <dbReference type="ARBA" id="ARBA00048496"/>
    </source>
</evidence>
<evidence type="ECO:0000313" key="13">
    <source>
        <dbReference type="Proteomes" id="UP000198403"/>
    </source>
</evidence>
<keyword evidence="9" id="KW-0823">Tryptophan catabolism</keyword>
<dbReference type="EC" id="3.5.1.9" evidence="4"/>
<evidence type="ECO:0000313" key="12">
    <source>
        <dbReference type="EMBL" id="SNR98360.1"/>
    </source>
</evidence>
<sequence>MAQVTQDAAGAPLTFAKRFARVSPADRAGTADRVTRYVDVTVPLVPGLVPLYPGDTDLSVRREQHRAHGDPANVSSMTCSLHCGTHVDAPVHFFDGQSGVDTVPIGTLLGPVWVADATGVDGDIDAAALSRLAIPDGATRILFRTSNSELWNAPRFVEEFVSVTPDAATVLAERGVVLVGIDYLSIAPYRDPAPTHEALLRAGVTILESLDLRAVEPGWWTLTCLPLRIPGADGAPARAVLSRPSSPDGDR</sequence>
<reference evidence="12 13" key="1">
    <citation type="submission" date="2017-06" db="EMBL/GenBank/DDBJ databases">
        <authorList>
            <person name="Kim H.J."/>
            <person name="Triplett B.A."/>
        </authorList>
    </citation>
    <scope>NUCLEOTIDE SEQUENCE [LARGE SCALE GENOMIC DNA]</scope>
    <source>
        <strain evidence="12 13">DSM 44272</strain>
    </source>
</reference>
<dbReference type="PANTHER" id="PTHR31118">
    <property type="entry name" value="CYCLASE-LIKE PROTEIN 2"/>
    <property type="match status" value="1"/>
</dbReference>
<evidence type="ECO:0000256" key="2">
    <source>
        <dbReference type="ARBA" id="ARBA00002204"/>
    </source>
</evidence>
<comment type="catalytic activity">
    <reaction evidence="10">
        <text>N-formyl-L-kynurenine + H2O = L-kynurenine + formate + H(+)</text>
        <dbReference type="Rhea" id="RHEA:13009"/>
        <dbReference type="ChEBI" id="CHEBI:15377"/>
        <dbReference type="ChEBI" id="CHEBI:15378"/>
        <dbReference type="ChEBI" id="CHEBI:15740"/>
        <dbReference type="ChEBI" id="CHEBI:57959"/>
        <dbReference type="ChEBI" id="CHEBI:58629"/>
        <dbReference type="EC" id="3.5.1.9"/>
    </reaction>
</comment>
<dbReference type="AlphaFoldDB" id="A0A239AS38"/>
<dbReference type="PANTHER" id="PTHR31118:SF32">
    <property type="entry name" value="KYNURENINE FORMAMIDASE"/>
    <property type="match status" value="1"/>
</dbReference>
<evidence type="ECO:0000256" key="7">
    <source>
        <dbReference type="ARBA" id="ARBA00022801"/>
    </source>
</evidence>
<comment type="cofactor">
    <cofactor evidence="1">
        <name>Zn(2+)</name>
        <dbReference type="ChEBI" id="CHEBI:29105"/>
    </cofactor>
</comment>
<dbReference type="GO" id="GO:0004061">
    <property type="term" value="F:arylformamidase activity"/>
    <property type="evidence" value="ECO:0007669"/>
    <property type="project" value="UniProtKB-EC"/>
</dbReference>
<dbReference type="GO" id="GO:0019441">
    <property type="term" value="P:L-tryptophan catabolic process to kynurenine"/>
    <property type="evidence" value="ECO:0007669"/>
    <property type="project" value="InterPro"/>
</dbReference>
<comment type="function">
    <text evidence="2">Catalyzes the hydrolysis of N-formyl-L-kynurenine to L-kynurenine, the second step in the kynurenine pathway of tryptophan degradation.</text>
</comment>
<dbReference type="Proteomes" id="UP000198403">
    <property type="component" value="Unassembled WGS sequence"/>
</dbReference>
<keyword evidence="6" id="KW-0479">Metal-binding</keyword>
<comment type="subunit">
    <text evidence="3">Homodimer.</text>
</comment>
<keyword evidence="7" id="KW-0378">Hydrolase</keyword>
<protein>
    <recommendedName>
        <fullName evidence="5">Kynurenine formamidase</fullName>
        <ecNumber evidence="4">3.5.1.9</ecNumber>
    </recommendedName>
</protein>
<name>A0A239AS38_9ACTN</name>
<keyword evidence="8" id="KW-0862">Zinc</keyword>
<dbReference type="SUPFAM" id="SSF102198">
    <property type="entry name" value="Putative cyclase"/>
    <property type="match status" value="1"/>
</dbReference>
<proteinExistence type="predicted"/>
<evidence type="ECO:0000256" key="4">
    <source>
        <dbReference type="ARBA" id="ARBA00012930"/>
    </source>
</evidence>
<evidence type="ECO:0000256" key="1">
    <source>
        <dbReference type="ARBA" id="ARBA00001947"/>
    </source>
</evidence>
<dbReference type="GO" id="GO:0046872">
    <property type="term" value="F:metal ion binding"/>
    <property type="evidence" value="ECO:0007669"/>
    <property type="project" value="UniProtKB-KW"/>
</dbReference>
<dbReference type="InterPro" id="IPR007325">
    <property type="entry name" value="KFase/CYL"/>
</dbReference>
<evidence type="ECO:0000256" key="6">
    <source>
        <dbReference type="ARBA" id="ARBA00022723"/>
    </source>
</evidence>
<accession>A0A239AS38</accession>
<evidence type="ECO:0000256" key="9">
    <source>
        <dbReference type="ARBA" id="ARBA00023079"/>
    </source>
</evidence>
<dbReference type="EMBL" id="FZNO01000055">
    <property type="protein sequence ID" value="SNR98360.1"/>
    <property type="molecule type" value="Genomic_DNA"/>
</dbReference>
<gene>
    <name evidence="12" type="ORF">SAMN06272737_1554</name>
</gene>
<dbReference type="OrthoDB" id="7067800at2"/>
<evidence type="ECO:0000256" key="3">
    <source>
        <dbReference type="ARBA" id="ARBA00011738"/>
    </source>
</evidence>
<dbReference type="FunFam" id="3.50.30.50:FF:000001">
    <property type="entry name" value="Kynurenine formamidase"/>
    <property type="match status" value="1"/>
</dbReference>
<evidence type="ECO:0000256" key="8">
    <source>
        <dbReference type="ARBA" id="ARBA00022833"/>
    </source>
</evidence>
<dbReference type="Gene3D" id="3.50.30.50">
    <property type="entry name" value="Putative cyclase"/>
    <property type="match status" value="1"/>
</dbReference>
<organism evidence="12 13">
    <name type="scientific">Blastococcus mobilis</name>
    <dbReference type="NCBI Taxonomy" id="1938746"/>
    <lineage>
        <taxon>Bacteria</taxon>
        <taxon>Bacillati</taxon>
        <taxon>Actinomycetota</taxon>
        <taxon>Actinomycetes</taxon>
        <taxon>Geodermatophilales</taxon>
        <taxon>Geodermatophilaceae</taxon>
        <taxon>Blastococcus</taxon>
    </lineage>
</organism>
<keyword evidence="13" id="KW-1185">Reference proteome</keyword>